<organism evidence="2 3">
    <name type="scientific">Natrarchaeobius halalkaliphilus</name>
    <dbReference type="NCBI Taxonomy" id="1679091"/>
    <lineage>
        <taxon>Archaea</taxon>
        <taxon>Methanobacteriati</taxon>
        <taxon>Methanobacteriota</taxon>
        <taxon>Stenosarchaea group</taxon>
        <taxon>Halobacteria</taxon>
        <taxon>Halobacteriales</taxon>
        <taxon>Natrialbaceae</taxon>
        <taxon>Natrarchaeobius</taxon>
    </lineage>
</organism>
<dbReference type="RefSeq" id="WP_124177346.1">
    <property type="nucleotide sequence ID" value="NZ_REFY01000002.1"/>
</dbReference>
<evidence type="ECO:0000259" key="1">
    <source>
        <dbReference type="PROSITE" id="PS51707"/>
    </source>
</evidence>
<dbReference type="Pfam" id="PF01928">
    <property type="entry name" value="CYTH"/>
    <property type="match status" value="1"/>
</dbReference>
<dbReference type="AlphaFoldDB" id="A0A3N6LQ57"/>
<name>A0A3N6LQ57_9EURY</name>
<dbReference type="CDD" id="cd07890">
    <property type="entry name" value="CYTH-like_AC_IV-like"/>
    <property type="match status" value="1"/>
</dbReference>
<dbReference type="SMART" id="SM01118">
    <property type="entry name" value="CYTH"/>
    <property type="match status" value="1"/>
</dbReference>
<dbReference type="EMBL" id="REFY01000002">
    <property type="protein sequence ID" value="RQG91693.1"/>
    <property type="molecule type" value="Genomic_DNA"/>
</dbReference>
<gene>
    <name evidence="2" type="primary">cyaB</name>
    <name evidence="2" type="ORF">EA462_04360</name>
</gene>
<dbReference type="PROSITE" id="PS51707">
    <property type="entry name" value="CYTH"/>
    <property type="match status" value="1"/>
</dbReference>
<dbReference type="PANTHER" id="PTHR21028">
    <property type="entry name" value="SI:CH211-156B7.4"/>
    <property type="match status" value="1"/>
</dbReference>
<reference evidence="2 3" key="1">
    <citation type="submission" date="2018-10" db="EMBL/GenBank/DDBJ databases">
        <title>Natrarchaeobius chitinivorans gen. nov., sp. nov., and Natrarchaeobius haloalkaliphilus sp. nov., alkaliphilic, chitin-utilizing haloarchaea from hypersaline alkaline lakes.</title>
        <authorList>
            <person name="Sorokin D.Y."/>
            <person name="Elcheninov A.G."/>
            <person name="Kostrikina N.A."/>
            <person name="Bale N.J."/>
            <person name="Sinninghe Damste J.S."/>
            <person name="Khijniak T.V."/>
            <person name="Kublanov I.V."/>
            <person name="Toshchakov S.V."/>
        </authorList>
    </citation>
    <scope>NUCLEOTIDE SEQUENCE [LARGE SCALE GENOMIC DNA]</scope>
    <source>
        <strain evidence="2 3">AArcht-Sl</strain>
    </source>
</reference>
<accession>A0A3N6LQ57</accession>
<dbReference type="PANTHER" id="PTHR21028:SF2">
    <property type="entry name" value="CYTH DOMAIN-CONTAINING PROTEIN"/>
    <property type="match status" value="1"/>
</dbReference>
<dbReference type="OrthoDB" id="46040at2157"/>
<dbReference type="Proteomes" id="UP000273828">
    <property type="component" value="Unassembled WGS sequence"/>
</dbReference>
<dbReference type="NCBIfam" id="TIGR00318">
    <property type="entry name" value="cyaB"/>
    <property type="match status" value="1"/>
</dbReference>
<feature type="domain" description="CYTH" evidence="1">
    <location>
        <begin position="1"/>
        <end position="204"/>
    </location>
</feature>
<dbReference type="InterPro" id="IPR008173">
    <property type="entry name" value="Adenylyl_cyclase_CyaB"/>
</dbReference>
<comment type="caution">
    <text evidence="2">The sequence shown here is derived from an EMBL/GenBank/DDBJ whole genome shotgun (WGS) entry which is preliminary data.</text>
</comment>
<dbReference type="Gene3D" id="2.40.320.10">
    <property type="entry name" value="Hypothetical Protein Pfu-838710-001"/>
    <property type="match status" value="1"/>
</dbReference>
<dbReference type="InterPro" id="IPR023577">
    <property type="entry name" value="CYTH_domain"/>
</dbReference>
<dbReference type="InterPro" id="IPR033469">
    <property type="entry name" value="CYTH-like_dom_sf"/>
</dbReference>
<evidence type="ECO:0000313" key="3">
    <source>
        <dbReference type="Proteomes" id="UP000273828"/>
    </source>
</evidence>
<keyword evidence="3" id="KW-1185">Reference proteome</keyword>
<evidence type="ECO:0000313" key="2">
    <source>
        <dbReference type="EMBL" id="RQG91693.1"/>
    </source>
</evidence>
<protein>
    <submittedName>
        <fullName evidence="2">Class IV adenylate cyclase</fullName>
    </submittedName>
</protein>
<sequence length="205" mass="22786">MYEVEVKVPADLASVRSRLEELEVASDGTVVQTDSYYDAPHRSFPDTDEALRIRTERPTEGTNETRLTYKGPLVDDESKTRKELETTVASRETVAGILTNLGFEAAATVRKERERFVIRLVDVLETPADATPDTTTFDATTSDREYTITLDTVDGVGEFLEVETDVEAETDLEPARDGAYAVLELIGLDPTNQIRTSYLELSLES</sequence>
<proteinExistence type="predicted"/>
<dbReference type="SUPFAM" id="SSF55154">
    <property type="entry name" value="CYTH-like phosphatases"/>
    <property type="match status" value="1"/>
</dbReference>